<accession>A0ABN9V8I5</accession>
<gene>
    <name evidence="2" type="ORF">PCOR1329_LOCUS55681</name>
</gene>
<evidence type="ECO:0000313" key="2">
    <source>
        <dbReference type="EMBL" id="CAK0869275.1"/>
    </source>
</evidence>
<feature type="non-terminal residue" evidence="2">
    <location>
        <position position="717"/>
    </location>
</feature>
<feature type="compositionally biased region" description="Basic and acidic residues" evidence="1">
    <location>
        <begin position="346"/>
        <end position="366"/>
    </location>
</feature>
<comment type="caution">
    <text evidence="2">The sequence shown here is derived from an EMBL/GenBank/DDBJ whole genome shotgun (WGS) entry which is preliminary data.</text>
</comment>
<evidence type="ECO:0000313" key="3">
    <source>
        <dbReference type="Proteomes" id="UP001189429"/>
    </source>
</evidence>
<dbReference type="Proteomes" id="UP001189429">
    <property type="component" value="Unassembled WGS sequence"/>
</dbReference>
<feature type="region of interest" description="Disordered" evidence="1">
    <location>
        <begin position="346"/>
        <end position="371"/>
    </location>
</feature>
<keyword evidence="3" id="KW-1185">Reference proteome</keyword>
<feature type="non-terminal residue" evidence="2">
    <location>
        <position position="1"/>
    </location>
</feature>
<dbReference type="EMBL" id="CAUYUJ010016837">
    <property type="protein sequence ID" value="CAK0869275.1"/>
    <property type="molecule type" value="Genomic_DNA"/>
</dbReference>
<sequence>TLDIVESQVSIAFDDDPNFRWHHRVLLVPSPTPGHWVAATPDAEIYLLKLDEYLVVALPRAAAFPQRVRGQVYAFGALSDADLANLRCDGRNFAKVLGFPFPAVQAGVDVPRWIVSDPASDHFGEEVSLELITSAERFISRDAVALVMLSDAEGWVAAENVQLSDEPDWKAEKRAGPGRDRRVLPQTGVSAQTVSLAQLVALLKSVDVGDWPFEGPKALVEFLAAVVSSGHSLSSYWGFCMAQSGVSRASAVAQELKNIVEVLHHALVFDALDVSNLASFELLSRRGLQIQRAVKRCPRHPSFEGLELMVSSRPDDSGGAAATKFDAWVADQQKARSTVLKQERMYREEADHEDKKYRHEQRDEARTGGADVAQESALRRVRRRIAAFGDRPADLDGPRALQELLKTRGVYGGLDASTTVVDFDPSRLNIPREEHFSTPLDDVAPQSVMDVMDNFDIAVVRPLSELPEGEPLVQPRWDLQLDPRRRPALVAFLRALALRGLVGARARRKARISAFFVRKKNGDQRMVLDARQANQLQRLPPKTVLASGEALAAINLVGATDLGPDDLDIVTTRGDLVAGSVDLQDGFYQFRHPAWGSWMCFDIEMDAGELGVTQLYDEELGRYIDISPDSRVWPCFEALPMGWSWALWICQEVLIDAMGTVFGDKDSWCLDKGKPPSLLNGGVAHAPYVDNANLISLDAGQLDQRLGAVTGELDKMG</sequence>
<organism evidence="2 3">
    <name type="scientific">Prorocentrum cordatum</name>
    <dbReference type="NCBI Taxonomy" id="2364126"/>
    <lineage>
        <taxon>Eukaryota</taxon>
        <taxon>Sar</taxon>
        <taxon>Alveolata</taxon>
        <taxon>Dinophyceae</taxon>
        <taxon>Prorocentrales</taxon>
        <taxon>Prorocentraceae</taxon>
        <taxon>Prorocentrum</taxon>
    </lineage>
</organism>
<protein>
    <submittedName>
        <fullName evidence="2">Uncharacterized protein</fullName>
    </submittedName>
</protein>
<proteinExistence type="predicted"/>
<name>A0ABN9V8I5_9DINO</name>
<evidence type="ECO:0000256" key="1">
    <source>
        <dbReference type="SAM" id="MobiDB-lite"/>
    </source>
</evidence>
<reference evidence="2" key="1">
    <citation type="submission" date="2023-10" db="EMBL/GenBank/DDBJ databases">
        <authorList>
            <person name="Chen Y."/>
            <person name="Shah S."/>
            <person name="Dougan E. K."/>
            <person name="Thang M."/>
            <person name="Chan C."/>
        </authorList>
    </citation>
    <scope>NUCLEOTIDE SEQUENCE [LARGE SCALE GENOMIC DNA]</scope>
</reference>